<evidence type="ECO:0000256" key="9">
    <source>
        <dbReference type="ARBA" id="ARBA00023128"/>
    </source>
</evidence>
<dbReference type="GO" id="GO:0005739">
    <property type="term" value="C:mitochondrion"/>
    <property type="evidence" value="ECO:0007669"/>
    <property type="project" value="UniProtKB-SubCell"/>
</dbReference>
<evidence type="ECO:0000313" key="12">
    <source>
        <dbReference type="EMBL" id="GAC76249.1"/>
    </source>
</evidence>
<dbReference type="InterPro" id="IPR033248">
    <property type="entry name" value="Transketolase_C"/>
</dbReference>
<evidence type="ECO:0000256" key="8">
    <source>
        <dbReference type="ARBA" id="ARBA00023052"/>
    </source>
</evidence>
<dbReference type="PANTHER" id="PTHR11624:SF96">
    <property type="entry name" value="PYRUVATE DEHYDROGENASE E1 COMPONENT SUBUNIT BETA, MITOCHONDRIAL"/>
    <property type="match status" value="1"/>
</dbReference>
<keyword evidence="4" id="KW-0479">Metal-binding</keyword>
<dbReference type="InterPro" id="IPR009014">
    <property type="entry name" value="Transketo_C/PFOR_II"/>
</dbReference>
<dbReference type="Proteomes" id="UP000011976">
    <property type="component" value="Unassembled WGS sequence"/>
</dbReference>
<proteinExistence type="predicted"/>
<evidence type="ECO:0000313" key="13">
    <source>
        <dbReference type="Proteomes" id="UP000011976"/>
    </source>
</evidence>
<keyword evidence="10" id="KW-0670">Pyruvate</keyword>
<dbReference type="FunFam" id="3.40.50.920:FF:000001">
    <property type="entry name" value="Pyruvate dehydrogenase E1 beta subunit"/>
    <property type="match status" value="1"/>
</dbReference>
<accession>M9LZ68</accession>
<evidence type="ECO:0000256" key="4">
    <source>
        <dbReference type="ARBA" id="ARBA00022723"/>
    </source>
</evidence>
<dbReference type="GO" id="GO:0004739">
    <property type="term" value="F:pyruvate dehydrogenase (acetyl-transferring) activity"/>
    <property type="evidence" value="ECO:0007669"/>
    <property type="project" value="UniProtKB-EC"/>
</dbReference>
<sequence length="602" mass="64720">MGCVRKRSVWEDTPFAPRIWPAKLATETAQRWAMPCPNTHAPTLEMEPADPAAATPFSRHALPRSDGTLALDTDGVSRSVMAHGTFIAWTALQMIMDAVESSALLLYTRLPVWSSGWAPIDKPPATARLFLPCPAIARAFSSSQALRRVGRPPILNPRSSILNPRWALVVVVSSPPPYPPHPHLLVLTSPPPPVVALLINMAAARSAFASLARVNANRSTLRSLSTTAAAKQPSALLEKAKPIASSSRLTTDPAALTAFIPSSSRNASTDAKPQEMTVRDALNSAMEEEMLRDDKVFILGEEVARYNGAYKVTRGLLDKFGEKRVIDTPITESGFAGLAVGAALSGLRPICEFMTFNFAMQAIDQVINSGAKTYYMSGGNVPCPIVFRGPNGAAAGVGAQHSQDYAAWYGSIPGLKTVSPWSAEDCRGLLKSAIRDPNPVVFLENEIMYGTSFAISQEALSDDFTIPIGKAKIERAGKDVTIVSHSIGMNYAMEAAEILKKEEGVEAEVINLRTIAPMDVDTILESVRKTNRIVTVESGFPLFSVGAEIAATVNDFAFDHLDAPVERVSGAAVPTPYAQNLEKLAFPDTAVVVRAAKRALYK</sequence>
<dbReference type="CDD" id="cd07036">
    <property type="entry name" value="TPP_PYR_E1-PDHc-beta_like"/>
    <property type="match status" value="1"/>
</dbReference>
<dbReference type="SUPFAM" id="SSF52922">
    <property type="entry name" value="TK C-terminal domain-like"/>
    <property type="match status" value="1"/>
</dbReference>
<feature type="domain" description="Transketolase-like pyrimidine-binding" evidence="11">
    <location>
        <begin position="276"/>
        <end position="451"/>
    </location>
</feature>
<dbReference type="EC" id="1.2.4.1" evidence="3"/>
<dbReference type="SMART" id="SM00861">
    <property type="entry name" value="Transket_pyr"/>
    <property type="match status" value="1"/>
</dbReference>
<dbReference type="InterPro" id="IPR027110">
    <property type="entry name" value="PDHB_mito-type"/>
</dbReference>
<evidence type="ECO:0000256" key="7">
    <source>
        <dbReference type="ARBA" id="ARBA00023002"/>
    </source>
</evidence>
<evidence type="ECO:0000256" key="2">
    <source>
        <dbReference type="ARBA" id="ARBA00004173"/>
    </source>
</evidence>
<dbReference type="NCBIfam" id="NF008854">
    <property type="entry name" value="PRK11892.1"/>
    <property type="match status" value="1"/>
</dbReference>
<evidence type="ECO:0000256" key="1">
    <source>
        <dbReference type="ARBA" id="ARBA00001964"/>
    </source>
</evidence>
<gene>
    <name evidence="12" type="ORF">PANT_20d00018</name>
</gene>
<dbReference type="GO" id="GO:0006086">
    <property type="term" value="P:pyruvate decarboxylation to acetyl-CoA"/>
    <property type="evidence" value="ECO:0007669"/>
    <property type="project" value="InterPro"/>
</dbReference>
<dbReference type="EMBL" id="DF196786">
    <property type="protein sequence ID" value="GAC76249.1"/>
    <property type="molecule type" value="Genomic_DNA"/>
</dbReference>
<name>M9LZ68_PSEA3</name>
<dbReference type="AlphaFoldDB" id="M9LZ68"/>
<dbReference type="GO" id="GO:0046872">
    <property type="term" value="F:metal ion binding"/>
    <property type="evidence" value="ECO:0007669"/>
    <property type="project" value="UniProtKB-KW"/>
</dbReference>
<dbReference type="FunFam" id="3.40.50.970:FF:000006">
    <property type="entry name" value="Pyruvate dehydrogenase E1 component subunit beta"/>
    <property type="match status" value="1"/>
</dbReference>
<keyword evidence="9" id="KW-0496">Mitochondrion</keyword>
<keyword evidence="5" id="KW-0809">Transit peptide</keyword>
<dbReference type="InterPro" id="IPR029061">
    <property type="entry name" value="THDP-binding"/>
</dbReference>
<dbReference type="Gene3D" id="3.40.50.970">
    <property type="match status" value="1"/>
</dbReference>
<dbReference type="PANTHER" id="PTHR11624">
    <property type="entry name" value="DEHYDROGENASE RELATED"/>
    <property type="match status" value="1"/>
</dbReference>
<evidence type="ECO:0000256" key="3">
    <source>
        <dbReference type="ARBA" id="ARBA00012281"/>
    </source>
</evidence>
<keyword evidence="6" id="KW-0630">Potassium</keyword>
<keyword evidence="8" id="KW-0786">Thiamine pyrophosphate</keyword>
<evidence type="ECO:0000256" key="10">
    <source>
        <dbReference type="ARBA" id="ARBA00023317"/>
    </source>
</evidence>
<dbReference type="Gene3D" id="3.40.50.920">
    <property type="match status" value="1"/>
</dbReference>
<dbReference type="Pfam" id="PF02779">
    <property type="entry name" value="Transket_pyr"/>
    <property type="match status" value="1"/>
</dbReference>
<dbReference type="OrthoDB" id="10266385at2759"/>
<comment type="cofactor">
    <cofactor evidence="1">
        <name>thiamine diphosphate</name>
        <dbReference type="ChEBI" id="CHEBI:58937"/>
    </cofactor>
</comment>
<comment type="subcellular location">
    <subcellularLocation>
        <location evidence="2">Mitochondrion</location>
    </subcellularLocation>
</comment>
<evidence type="ECO:0000256" key="6">
    <source>
        <dbReference type="ARBA" id="ARBA00022958"/>
    </source>
</evidence>
<dbReference type="Pfam" id="PF02780">
    <property type="entry name" value="Transketolase_C"/>
    <property type="match status" value="1"/>
</dbReference>
<evidence type="ECO:0000259" key="11">
    <source>
        <dbReference type="SMART" id="SM00861"/>
    </source>
</evidence>
<dbReference type="STRING" id="1151754.M9LZ68"/>
<dbReference type="NCBIfam" id="NF006667">
    <property type="entry name" value="PRK09212.1"/>
    <property type="match status" value="1"/>
</dbReference>
<organism evidence="12 13">
    <name type="scientific">Pseudozyma antarctica (strain T-34)</name>
    <name type="common">Yeast</name>
    <name type="synonym">Candida antarctica</name>
    <dbReference type="NCBI Taxonomy" id="1151754"/>
    <lineage>
        <taxon>Eukaryota</taxon>
        <taxon>Fungi</taxon>
        <taxon>Dikarya</taxon>
        <taxon>Basidiomycota</taxon>
        <taxon>Ustilaginomycotina</taxon>
        <taxon>Ustilaginomycetes</taxon>
        <taxon>Ustilaginales</taxon>
        <taxon>Ustilaginaceae</taxon>
        <taxon>Moesziomyces</taxon>
    </lineage>
</organism>
<keyword evidence="7" id="KW-0560">Oxidoreductase</keyword>
<dbReference type="SUPFAM" id="SSF52518">
    <property type="entry name" value="Thiamin diphosphate-binding fold (THDP-binding)"/>
    <property type="match status" value="1"/>
</dbReference>
<evidence type="ECO:0000256" key="5">
    <source>
        <dbReference type="ARBA" id="ARBA00022946"/>
    </source>
</evidence>
<protein>
    <recommendedName>
        <fullName evidence="3">pyruvate dehydrogenase (acetyl-transferring)</fullName>
        <ecNumber evidence="3">1.2.4.1</ecNumber>
    </recommendedName>
</protein>
<dbReference type="InterPro" id="IPR005475">
    <property type="entry name" value="Transketolase-like_Pyr-bd"/>
</dbReference>
<reference evidence="13" key="1">
    <citation type="journal article" date="2013" name="Genome Announc.">
        <title>Genome sequence of the basidiomycetous yeast Pseudozyma antarctica T-34, a producer of the glycolipid biosurfactants mannosylerythritol lipids.</title>
        <authorList>
            <person name="Morita T."/>
            <person name="Koike H."/>
            <person name="Koyama Y."/>
            <person name="Hagiwara H."/>
            <person name="Ito E."/>
            <person name="Fukuoka T."/>
            <person name="Imura T."/>
            <person name="Machida M."/>
            <person name="Kitamoto D."/>
        </authorList>
    </citation>
    <scope>NUCLEOTIDE SEQUENCE [LARGE SCALE GENOMIC DNA]</scope>
    <source>
        <strain evidence="13">T-34</strain>
    </source>
</reference>